<organism evidence="1 2">
    <name type="scientific">Butyricicoccus pullicaecorum</name>
    <dbReference type="NCBI Taxonomy" id="501571"/>
    <lineage>
        <taxon>Bacteria</taxon>
        <taxon>Bacillati</taxon>
        <taxon>Bacillota</taxon>
        <taxon>Clostridia</taxon>
        <taxon>Eubacteriales</taxon>
        <taxon>Butyricicoccaceae</taxon>
        <taxon>Butyricicoccus</taxon>
    </lineage>
</organism>
<sequence>MEIAARQYNPNPLTFGPRRTLAGRGERLCLSPLPNGECQSLGGVQGALFKGRPCWGSRPQTAGAKPPLHPVGRKCAFDGRKAVKSAFALLSQKVTKAAAGAAKGVLI</sequence>
<dbReference type="EMBL" id="NFKL01000030">
    <property type="protein sequence ID" value="OUP55205.1"/>
    <property type="molecule type" value="Genomic_DNA"/>
</dbReference>
<proteinExistence type="predicted"/>
<dbReference type="Proteomes" id="UP000195326">
    <property type="component" value="Unassembled WGS sequence"/>
</dbReference>
<dbReference type="AlphaFoldDB" id="A0A1Y4LES2"/>
<evidence type="ECO:0000313" key="2">
    <source>
        <dbReference type="Proteomes" id="UP000195326"/>
    </source>
</evidence>
<accession>A0A1Y4LES2</accession>
<comment type="caution">
    <text evidence="1">The sequence shown here is derived from an EMBL/GenBank/DDBJ whole genome shotgun (WGS) entry which is preliminary data.</text>
</comment>
<reference evidence="2" key="1">
    <citation type="submission" date="2017-04" db="EMBL/GenBank/DDBJ databases">
        <title>Function of individual gut microbiota members based on whole genome sequencing of pure cultures obtained from chicken caecum.</title>
        <authorList>
            <person name="Medvecky M."/>
            <person name="Cejkova D."/>
            <person name="Polansky O."/>
            <person name="Karasova D."/>
            <person name="Kubasova T."/>
            <person name="Cizek A."/>
            <person name="Rychlik I."/>
        </authorList>
    </citation>
    <scope>NUCLEOTIDE SEQUENCE [LARGE SCALE GENOMIC DNA]</scope>
    <source>
        <strain evidence="2">An179</strain>
    </source>
</reference>
<gene>
    <name evidence="1" type="ORF">B5F15_15240</name>
</gene>
<evidence type="ECO:0000313" key="1">
    <source>
        <dbReference type="EMBL" id="OUP55205.1"/>
    </source>
</evidence>
<protein>
    <submittedName>
        <fullName evidence="1">Uncharacterized protein</fullName>
    </submittedName>
</protein>
<name>A0A1Y4LES2_9FIRM</name>